<dbReference type="EMBL" id="JRNT01000032">
    <property type="protein sequence ID" value="KGF46632.1"/>
    <property type="molecule type" value="Genomic_DNA"/>
</dbReference>
<keyword evidence="2 3" id="KW-0413">Isomerase</keyword>
<gene>
    <name evidence="3" type="ORF">HMPREF0872_07560</name>
</gene>
<evidence type="ECO:0000313" key="3">
    <source>
        <dbReference type="EMBL" id="KGF46632.1"/>
    </source>
</evidence>
<dbReference type="Pfam" id="PF04303">
    <property type="entry name" value="PrpF"/>
    <property type="match status" value="1"/>
</dbReference>
<dbReference type="AlphaFoldDB" id="A0A096BV69"/>
<dbReference type="SUPFAM" id="SSF54506">
    <property type="entry name" value="Diaminopimelate epimerase-like"/>
    <property type="match status" value="2"/>
</dbReference>
<keyword evidence="4" id="KW-1185">Reference proteome</keyword>
<reference evidence="3 4" key="1">
    <citation type="submission" date="2014-07" db="EMBL/GenBank/DDBJ databases">
        <authorList>
            <person name="McCorrison J."/>
            <person name="Sanka R."/>
            <person name="Torralba M."/>
            <person name="Gillis M."/>
            <person name="Haft D.H."/>
            <person name="Methe B."/>
            <person name="Sutton G."/>
            <person name="Nelson K.E."/>
        </authorList>
    </citation>
    <scope>NUCLEOTIDE SEQUENCE [LARGE SCALE GENOMIC DNA]</scope>
    <source>
        <strain evidence="3 4">DNF00314</strain>
    </source>
</reference>
<dbReference type="InterPro" id="IPR007400">
    <property type="entry name" value="PrpF-like"/>
</dbReference>
<proteinExistence type="inferred from homology"/>
<dbReference type="RefSeq" id="WP_038153039.1">
    <property type="nucleotide sequence ID" value="NZ_JRNT01000032.1"/>
</dbReference>
<organism evidence="3 4">
    <name type="scientific">Veillonella montpellierensis DNF00314</name>
    <dbReference type="NCBI Taxonomy" id="1401067"/>
    <lineage>
        <taxon>Bacteria</taxon>
        <taxon>Bacillati</taxon>
        <taxon>Bacillota</taxon>
        <taxon>Negativicutes</taxon>
        <taxon>Veillonellales</taxon>
        <taxon>Veillonellaceae</taxon>
        <taxon>Veillonella</taxon>
    </lineage>
</organism>
<sequence>MEGYIKLPIVYMRGGTSKGAYINVKDLPVDKSLRDAYILSLYGSPDKRQIDGIGGADPLTSKVALVGISTEEGIDVDYTFGYVGIDKAVVDYEGNCGNMSAAVGIFAIMQGMVNPVEPITKVIINNTNTNKIIEAHIPVKNGEPLCVGDVSIDGVPGSSAEIILYFLNPAGSKTGKLLPTGNVRDKIALSTGQELEISCVDAATPGVFVKAEDLGYLGTELPADIEDDSNHLLDILEEIRVAGALLMGLADNKERVSEAVPKVCLVGKANTYTALNDIVIEKDKIDIVARTKALSVIHKAYAVTGGICTATASLIPGTVVYDVVSSRAKENHTVILGHPGGTFSFSIDLIDNNGKLELCKAGVVRTARPIMEGVAYVAQKA</sequence>
<dbReference type="PANTHER" id="PTHR43709">
    <property type="entry name" value="ACONITATE ISOMERASE-RELATED"/>
    <property type="match status" value="1"/>
</dbReference>
<accession>A0A096BV69</accession>
<dbReference type="GO" id="GO:0016853">
    <property type="term" value="F:isomerase activity"/>
    <property type="evidence" value="ECO:0007669"/>
    <property type="project" value="UniProtKB-KW"/>
</dbReference>
<evidence type="ECO:0000256" key="1">
    <source>
        <dbReference type="ARBA" id="ARBA00007673"/>
    </source>
</evidence>
<protein>
    <submittedName>
        <fullName evidence="3">3-methylitaconate isomerase</fullName>
    </submittedName>
</protein>
<evidence type="ECO:0000313" key="4">
    <source>
        <dbReference type="Proteomes" id="UP000029628"/>
    </source>
</evidence>
<name>A0A096BV69_9FIRM</name>
<comment type="caution">
    <text evidence="3">The sequence shown here is derived from an EMBL/GenBank/DDBJ whole genome shotgun (WGS) entry which is preliminary data.</text>
</comment>
<dbReference type="Gene3D" id="3.10.310.10">
    <property type="entry name" value="Diaminopimelate Epimerase, Chain A, domain 1"/>
    <property type="match status" value="2"/>
</dbReference>
<dbReference type="Proteomes" id="UP000029628">
    <property type="component" value="Unassembled WGS sequence"/>
</dbReference>
<comment type="similarity">
    <text evidence="1">Belongs to the PrpF family.</text>
</comment>
<dbReference type="eggNOG" id="COG2828">
    <property type="taxonomic scope" value="Bacteria"/>
</dbReference>
<dbReference type="PANTHER" id="PTHR43709:SF2">
    <property type="entry name" value="DUF453 DOMAIN PROTEIN (AFU_ORTHOLOGUE AFUA_6G00360)"/>
    <property type="match status" value="1"/>
</dbReference>
<evidence type="ECO:0000256" key="2">
    <source>
        <dbReference type="ARBA" id="ARBA00023235"/>
    </source>
</evidence>